<comment type="caution">
    <text evidence="1">The sequence shown here is derived from an EMBL/GenBank/DDBJ whole genome shotgun (WGS) entry which is preliminary data.</text>
</comment>
<protein>
    <submittedName>
        <fullName evidence="1">Uncharacterized protein</fullName>
    </submittedName>
</protein>
<name>A0A2N5T4G3_9BASI</name>
<dbReference type="AlphaFoldDB" id="A0A2N5T4G3"/>
<organism evidence="1 2">
    <name type="scientific">Puccinia coronata f. sp. avenae</name>
    <dbReference type="NCBI Taxonomy" id="200324"/>
    <lineage>
        <taxon>Eukaryota</taxon>
        <taxon>Fungi</taxon>
        <taxon>Dikarya</taxon>
        <taxon>Basidiomycota</taxon>
        <taxon>Pucciniomycotina</taxon>
        <taxon>Pucciniomycetes</taxon>
        <taxon>Pucciniales</taxon>
        <taxon>Pucciniaceae</taxon>
        <taxon>Puccinia</taxon>
    </lineage>
</organism>
<sequence length="98" mass="10654">MQVFTHRTDCSILLNQLPSRPVTSSVGEQVNGLLGELSLRAGQWPARRAQFAMQVTGLLGELSSRAGHWPARELSSPSRPLTCSQTELAKQAIDLLAN</sequence>
<keyword evidence="2" id="KW-1185">Reference proteome</keyword>
<accession>A0A2N5T4G3</accession>
<reference evidence="1 2" key="1">
    <citation type="submission" date="2017-11" db="EMBL/GenBank/DDBJ databases">
        <title>De novo assembly and phasing of dikaryotic genomes from two isolates of Puccinia coronata f. sp. avenae, the causal agent of oat crown rust.</title>
        <authorList>
            <person name="Miller M.E."/>
            <person name="Zhang Y."/>
            <person name="Omidvar V."/>
            <person name="Sperschneider J."/>
            <person name="Schwessinger B."/>
            <person name="Raley C."/>
            <person name="Palmer J.M."/>
            <person name="Garnica D."/>
            <person name="Upadhyaya N."/>
            <person name="Rathjen J."/>
            <person name="Taylor J.M."/>
            <person name="Park R.F."/>
            <person name="Dodds P.N."/>
            <person name="Hirsch C.D."/>
            <person name="Kianian S.F."/>
            <person name="Figueroa M."/>
        </authorList>
    </citation>
    <scope>NUCLEOTIDE SEQUENCE [LARGE SCALE GENOMIC DNA]</scope>
    <source>
        <strain evidence="1">12NC29</strain>
    </source>
</reference>
<dbReference type="Proteomes" id="UP000235388">
    <property type="component" value="Unassembled WGS sequence"/>
</dbReference>
<evidence type="ECO:0000313" key="1">
    <source>
        <dbReference type="EMBL" id="PLW20382.1"/>
    </source>
</evidence>
<proteinExistence type="predicted"/>
<gene>
    <name evidence="1" type="ORF">PCANC_12774</name>
</gene>
<evidence type="ECO:0000313" key="2">
    <source>
        <dbReference type="Proteomes" id="UP000235388"/>
    </source>
</evidence>
<dbReference type="EMBL" id="PGCJ01000798">
    <property type="protein sequence ID" value="PLW20382.1"/>
    <property type="molecule type" value="Genomic_DNA"/>
</dbReference>